<dbReference type="SUPFAM" id="SSF51905">
    <property type="entry name" value="FAD/NAD(P)-binding domain"/>
    <property type="match status" value="1"/>
</dbReference>
<evidence type="ECO:0000256" key="2">
    <source>
        <dbReference type="ARBA" id="ARBA00023002"/>
    </source>
</evidence>
<dbReference type="EC" id="1.4.3.-" evidence="4"/>
<comment type="similarity">
    <text evidence="4">Belongs to the flavin monoamine oxidase family.</text>
</comment>
<evidence type="ECO:0000256" key="1">
    <source>
        <dbReference type="ARBA" id="ARBA00001974"/>
    </source>
</evidence>
<feature type="binding site" evidence="3">
    <location>
        <begin position="34"/>
        <end position="35"/>
    </location>
    <ligand>
        <name>FAD</name>
        <dbReference type="ChEBI" id="CHEBI:57692"/>
    </ligand>
</feature>
<keyword evidence="4" id="KW-0285">Flavoprotein</keyword>
<dbReference type="InterPro" id="IPR050281">
    <property type="entry name" value="Flavin_monoamine_oxidase"/>
</dbReference>
<dbReference type="Proteomes" id="UP000728032">
    <property type="component" value="Unassembled WGS sequence"/>
</dbReference>
<protein>
    <recommendedName>
        <fullName evidence="4">Amine oxidase</fullName>
        <ecNumber evidence="4">1.4.3.-</ecNumber>
    </recommendedName>
</protein>
<dbReference type="EMBL" id="OC923250">
    <property type="protein sequence ID" value="CAD7654731.1"/>
    <property type="molecule type" value="Genomic_DNA"/>
</dbReference>
<dbReference type="AlphaFoldDB" id="A0A7R9M6X5"/>
<evidence type="ECO:0000256" key="3">
    <source>
        <dbReference type="PIRSR" id="PIRSR601613-1"/>
    </source>
</evidence>
<dbReference type="GO" id="GO:0046592">
    <property type="term" value="F:polyamine oxidase activity"/>
    <property type="evidence" value="ECO:0007669"/>
    <property type="project" value="TreeGrafter"/>
</dbReference>
<dbReference type="Pfam" id="PF01593">
    <property type="entry name" value="Amino_oxidase"/>
    <property type="match status" value="1"/>
</dbReference>
<accession>A0A7R9M6X5</accession>
<dbReference type="EMBL" id="CAJPVJ010008425">
    <property type="protein sequence ID" value="CAG2171918.1"/>
    <property type="molecule type" value="Genomic_DNA"/>
</dbReference>
<dbReference type="PRINTS" id="PR00757">
    <property type="entry name" value="AMINEOXDASEF"/>
</dbReference>
<dbReference type="PANTHER" id="PTHR10742:SF416">
    <property type="entry name" value="SPERMINE OXIDASE"/>
    <property type="match status" value="1"/>
</dbReference>
<reference evidence="6" key="1">
    <citation type="submission" date="2020-11" db="EMBL/GenBank/DDBJ databases">
        <authorList>
            <person name="Tran Van P."/>
        </authorList>
    </citation>
    <scope>NUCLEOTIDE SEQUENCE</scope>
</reference>
<dbReference type="InterPro" id="IPR001613">
    <property type="entry name" value="Flavin_amine_oxidase"/>
</dbReference>
<evidence type="ECO:0000313" key="7">
    <source>
        <dbReference type="Proteomes" id="UP000728032"/>
    </source>
</evidence>
<dbReference type="GO" id="GO:0008131">
    <property type="term" value="F:primary methylamine oxidase activity"/>
    <property type="evidence" value="ECO:0007669"/>
    <property type="project" value="UniProtKB-ARBA"/>
</dbReference>
<feature type="binding site" evidence="3">
    <location>
        <position position="226"/>
    </location>
    <ligand>
        <name>FAD</name>
        <dbReference type="ChEBI" id="CHEBI:57692"/>
    </ligand>
</feature>
<keyword evidence="7" id="KW-1185">Reference proteome</keyword>
<sequence length="483" mass="55412">MMSKSVAIIGAGIAGLTAAQKLYENGFNEITIFEALDRIGGRIHTINFGNGILELGAQWLHGQHGNPLYYMAKERDLISNPRHDFGIEGTGIFCTDSGELLNNEEINEIISYLHRIKDDMSDQSLNPNELVSAQQIFRINFEKYIDSGDCPPINKQLLWSLFNWYIKFEVIDNSCNDLNDISLLSYTQYNECHGIDLINFKDGYQTILDSMVNEIPRDMIRLKTAVKRIEVCNKTFRVKLSVEEGNRRTIEMFDHLIITSSIGFMRKNLDTFFGFVLPQNKINIIRTLGFGTIDKIYLYFENPFWKSDDKGFQLIWTQHNHNLPVWVYDITGFDLVREQSHVLVAWIGGNGAQLMEQTESDEIVGNICADVLRLFLRGIQIENPSKVIRSKWSSNEYICGAYSNRSLDYQKLNCDIDQLSEPICKTKHCNYVNQCVDCPLILFGGEASDRDFYSTTHGAMRSGQREAQRLIDYYQTLNLKSKL</sequence>
<comment type="cofactor">
    <cofactor evidence="1 4">
        <name>FAD</name>
        <dbReference type="ChEBI" id="CHEBI:57692"/>
    </cofactor>
</comment>
<dbReference type="PANTHER" id="PTHR10742">
    <property type="entry name" value="FLAVIN MONOAMINE OXIDASE"/>
    <property type="match status" value="1"/>
</dbReference>
<gene>
    <name evidence="6" type="ORF">ONB1V03_LOCUS11376</name>
</gene>
<feature type="domain" description="Amine oxidase" evidence="5">
    <location>
        <begin position="13"/>
        <end position="471"/>
    </location>
</feature>
<dbReference type="SUPFAM" id="SSF54373">
    <property type="entry name" value="FAD-linked reductases, C-terminal domain"/>
    <property type="match status" value="1"/>
</dbReference>
<dbReference type="Gene3D" id="3.90.660.10">
    <property type="match status" value="1"/>
</dbReference>
<organism evidence="6">
    <name type="scientific">Oppiella nova</name>
    <dbReference type="NCBI Taxonomy" id="334625"/>
    <lineage>
        <taxon>Eukaryota</taxon>
        <taxon>Metazoa</taxon>
        <taxon>Ecdysozoa</taxon>
        <taxon>Arthropoda</taxon>
        <taxon>Chelicerata</taxon>
        <taxon>Arachnida</taxon>
        <taxon>Acari</taxon>
        <taxon>Acariformes</taxon>
        <taxon>Sarcoptiformes</taxon>
        <taxon>Oribatida</taxon>
        <taxon>Brachypylina</taxon>
        <taxon>Oppioidea</taxon>
        <taxon>Oppiidae</taxon>
        <taxon>Oppiella</taxon>
    </lineage>
</organism>
<keyword evidence="2 4" id="KW-0560">Oxidoreductase</keyword>
<dbReference type="Gene3D" id="3.50.50.60">
    <property type="entry name" value="FAD/NAD(P)-binding domain"/>
    <property type="match status" value="1"/>
</dbReference>
<dbReference type="InterPro" id="IPR036188">
    <property type="entry name" value="FAD/NAD-bd_sf"/>
</dbReference>
<evidence type="ECO:0000259" key="5">
    <source>
        <dbReference type="Pfam" id="PF01593"/>
    </source>
</evidence>
<evidence type="ECO:0000313" key="6">
    <source>
        <dbReference type="EMBL" id="CAD7654731.1"/>
    </source>
</evidence>
<proteinExistence type="inferred from homology"/>
<keyword evidence="4" id="KW-0274">FAD</keyword>
<name>A0A7R9M6X5_9ACAR</name>
<dbReference type="OrthoDB" id="2019015at2759"/>
<dbReference type="InterPro" id="IPR002937">
    <property type="entry name" value="Amino_oxidase"/>
</dbReference>
<evidence type="ECO:0000256" key="4">
    <source>
        <dbReference type="RuleBase" id="RU362067"/>
    </source>
</evidence>